<evidence type="ECO:0000256" key="4">
    <source>
        <dbReference type="ARBA" id="ARBA00022692"/>
    </source>
</evidence>
<dbReference type="InterPro" id="IPR023996">
    <property type="entry name" value="TonB-dep_OMP_SusC/RagA"/>
</dbReference>
<keyword evidence="4 7" id="KW-0812">Transmembrane</keyword>
<evidence type="ECO:0000313" key="10">
    <source>
        <dbReference type="Proteomes" id="UP001165302"/>
    </source>
</evidence>
<evidence type="ECO:0000259" key="8">
    <source>
        <dbReference type="Pfam" id="PF07715"/>
    </source>
</evidence>
<reference evidence="9" key="1">
    <citation type="submission" date="2020-10" db="EMBL/GenBank/DDBJ databases">
        <authorList>
            <person name="Lu T."/>
            <person name="Wang Q."/>
            <person name="Han X."/>
        </authorList>
    </citation>
    <scope>NUCLEOTIDE SEQUENCE</scope>
    <source>
        <strain evidence="9">WQ 366</strain>
    </source>
</reference>
<sequence length="1059" mass="117204">MIKFNNIFNSKITTICLFASLQVTSAYSQEIKSAALVTQQKSNHVKGIVIDSRTNKPVAGARVTYGVAVAKLTDNNGAFEVDVNNSWAVINVSMDGYIQKSIPVVFDKPIQVKLYPIGYSSNYDATETVFGKNDILHSAGAVQKAYINAWEQNSETITSYLQGKMSGVQVIRKSGTPSMGANLFVRNIGSLFTQNQPLYIIDGVVYNAEMLTPSITSGHENNPLQHIDLRDIQDVTVLKDAVSTAIYGARAANGVVVINTTHANELATKIDFQATTGYNFRPKSIPMMKAYNYRSYLNDVLATSNFSGEEIAAMPFNIDNPNFSLYPVYHNETNWQDKALKNSLDQNYYLRVTGGDNIANYALSVGYNSDKGIIDNTKQDRYSARFNSDMRLANKLSAQTNISVGYGQQALKDQGLSPKTNPIFLSMIKAPFLNTNDMAADGTISPNYAEADYFGLSNPMQLIFNGVNNKKAYRFHGSINFDYKFNNSFTLSNVTAVTYDKAQENFFIPKKGVAKDTVNNMEVYSRLGTQVGRYYGISNDIRLSYQKELHNELKVQAIGGFRYHQHDAEQDYAMGYNSATDQLVSIGNSTASSRSYGGYIGKWANQTLYALSNVTFKNRYILNAALSLDGSSRFGSKVEQGVALNGHKYGVFPAVGAAWILSNEDFLKGSESLNLAKLRVSYGIVGNDDIGNFNARDMYASQNFLGVQGLVRDGISNPYLQWENVEKINAGLDLSFAQERINLTIDVYRNSTKDMLSYNRGNTVSGVAYYLFNNGRLETKGLDLGVFGRIVDSKVKWDANLTMSHAKSKVISLPETAYNSYAGATMITRVGDSPNAFYGYTFEGVYSTSAEASADGLGILNVAGDKVPFKAGDAKFSDRNGDKIINEQDRTVIGNSNPVIYGGLNNAVTFKNWKFGALVTYSLGNDVYNYTRAQLESGSSFYNQTELLNNRWKAEGQITNVPKAAYNDPMGNARFSDRWIEDGSYLRLRQVSVEYMIPVDKAILKYVRIYGTANNLLTFTKYLGYDPEFAQSADILNQGIDVTLEPQFRSFQLGVRLGL</sequence>
<accession>A0ABS7Z0Z0</accession>
<gene>
    <name evidence="9" type="ORF">IPZ78_01595</name>
</gene>
<dbReference type="RefSeq" id="WP_225551177.1">
    <property type="nucleotide sequence ID" value="NZ_JADEYP010000002.1"/>
</dbReference>
<comment type="caution">
    <text evidence="9">The sequence shown here is derived from an EMBL/GenBank/DDBJ whole genome shotgun (WGS) entry which is preliminary data.</text>
</comment>
<organism evidence="9 10">
    <name type="scientific">Sphingobacterium bovistauri</name>
    <dbReference type="NCBI Taxonomy" id="2781959"/>
    <lineage>
        <taxon>Bacteria</taxon>
        <taxon>Pseudomonadati</taxon>
        <taxon>Bacteroidota</taxon>
        <taxon>Sphingobacteriia</taxon>
        <taxon>Sphingobacteriales</taxon>
        <taxon>Sphingobacteriaceae</taxon>
        <taxon>Sphingobacterium</taxon>
    </lineage>
</organism>
<feature type="domain" description="TonB-dependent receptor plug" evidence="8">
    <location>
        <begin position="151"/>
        <end position="255"/>
    </location>
</feature>
<dbReference type="Gene3D" id="2.170.130.10">
    <property type="entry name" value="TonB-dependent receptor, plug domain"/>
    <property type="match status" value="1"/>
</dbReference>
<dbReference type="InterPro" id="IPR023997">
    <property type="entry name" value="TonB-dep_OMP_SusC/RagA_CS"/>
</dbReference>
<evidence type="ECO:0000256" key="6">
    <source>
        <dbReference type="ARBA" id="ARBA00023237"/>
    </source>
</evidence>
<keyword evidence="10" id="KW-1185">Reference proteome</keyword>
<evidence type="ECO:0000256" key="2">
    <source>
        <dbReference type="ARBA" id="ARBA00022448"/>
    </source>
</evidence>
<proteinExistence type="inferred from homology"/>
<dbReference type="EMBL" id="JADEYP010000002">
    <property type="protein sequence ID" value="MCA5003840.1"/>
    <property type="molecule type" value="Genomic_DNA"/>
</dbReference>
<dbReference type="SUPFAM" id="SSF49464">
    <property type="entry name" value="Carboxypeptidase regulatory domain-like"/>
    <property type="match status" value="1"/>
</dbReference>
<dbReference type="Pfam" id="PF07715">
    <property type="entry name" value="Plug"/>
    <property type="match status" value="1"/>
</dbReference>
<dbReference type="Proteomes" id="UP001165302">
    <property type="component" value="Unassembled WGS sequence"/>
</dbReference>
<dbReference type="SUPFAM" id="SSF56935">
    <property type="entry name" value="Porins"/>
    <property type="match status" value="1"/>
</dbReference>
<dbReference type="Gene3D" id="2.40.170.20">
    <property type="entry name" value="TonB-dependent receptor, beta-barrel domain"/>
    <property type="match status" value="1"/>
</dbReference>
<comment type="subcellular location">
    <subcellularLocation>
        <location evidence="1 7">Cell outer membrane</location>
        <topology evidence="1 7">Multi-pass membrane protein</topology>
    </subcellularLocation>
</comment>
<dbReference type="InterPro" id="IPR012910">
    <property type="entry name" value="Plug_dom"/>
</dbReference>
<protein>
    <submittedName>
        <fullName evidence="9">SusC/RagA family TonB-linked outer membrane protein</fullName>
    </submittedName>
</protein>
<keyword evidence="6 7" id="KW-0998">Cell outer membrane</keyword>
<dbReference type="NCBIfam" id="TIGR04057">
    <property type="entry name" value="SusC_RagA_signa"/>
    <property type="match status" value="1"/>
</dbReference>
<dbReference type="InterPro" id="IPR008969">
    <property type="entry name" value="CarboxyPept-like_regulatory"/>
</dbReference>
<dbReference type="InterPro" id="IPR036942">
    <property type="entry name" value="Beta-barrel_TonB_sf"/>
</dbReference>
<keyword evidence="2 7" id="KW-0813">Transport</keyword>
<dbReference type="NCBIfam" id="TIGR04056">
    <property type="entry name" value="OMP_RagA_SusC"/>
    <property type="match status" value="1"/>
</dbReference>
<name>A0ABS7Z0Z0_9SPHI</name>
<keyword evidence="5 7" id="KW-0472">Membrane</keyword>
<dbReference type="PROSITE" id="PS52016">
    <property type="entry name" value="TONB_DEPENDENT_REC_3"/>
    <property type="match status" value="1"/>
</dbReference>
<evidence type="ECO:0000256" key="1">
    <source>
        <dbReference type="ARBA" id="ARBA00004571"/>
    </source>
</evidence>
<dbReference type="Gene3D" id="2.60.40.1120">
    <property type="entry name" value="Carboxypeptidase-like, regulatory domain"/>
    <property type="match status" value="1"/>
</dbReference>
<dbReference type="InterPro" id="IPR039426">
    <property type="entry name" value="TonB-dep_rcpt-like"/>
</dbReference>
<keyword evidence="3 7" id="KW-1134">Transmembrane beta strand</keyword>
<evidence type="ECO:0000256" key="5">
    <source>
        <dbReference type="ARBA" id="ARBA00023136"/>
    </source>
</evidence>
<dbReference type="InterPro" id="IPR037066">
    <property type="entry name" value="Plug_dom_sf"/>
</dbReference>
<evidence type="ECO:0000256" key="7">
    <source>
        <dbReference type="PROSITE-ProRule" id="PRU01360"/>
    </source>
</evidence>
<comment type="similarity">
    <text evidence="7">Belongs to the TonB-dependent receptor family.</text>
</comment>
<evidence type="ECO:0000313" key="9">
    <source>
        <dbReference type="EMBL" id="MCA5003840.1"/>
    </source>
</evidence>
<evidence type="ECO:0000256" key="3">
    <source>
        <dbReference type="ARBA" id="ARBA00022452"/>
    </source>
</evidence>